<feature type="compositionally biased region" description="Low complexity" evidence="4">
    <location>
        <begin position="396"/>
        <end position="407"/>
    </location>
</feature>
<dbReference type="EMBL" id="CAJGYM010000003">
    <property type="protein sequence ID" value="CAD6185619.1"/>
    <property type="molecule type" value="Genomic_DNA"/>
</dbReference>
<keyword evidence="2" id="KW-0238">DNA-binding</keyword>
<evidence type="ECO:0000256" key="4">
    <source>
        <dbReference type="SAM" id="MobiDB-lite"/>
    </source>
</evidence>
<organism evidence="6 7">
    <name type="scientific">Caenorhabditis auriculariae</name>
    <dbReference type="NCBI Taxonomy" id="2777116"/>
    <lineage>
        <taxon>Eukaryota</taxon>
        <taxon>Metazoa</taxon>
        <taxon>Ecdysozoa</taxon>
        <taxon>Nematoda</taxon>
        <taxon>Chromadorea</taxon>
        <taxon>Rhabditida</taxon>
        <taxon>Rhabditina</taxon>
        <taxon>Rhabditomorpha</taxon>
        <taxon>Rhabditoidea</taxon>
        <taxon>Rhabditidae</taxon>
        <taxon>Peloderinae</taxon>
        <taxon>Caenorhabditis</taxon>
    </lineage>
</organism>
<keyword evidence="7" id="KW-1185">Reference proteome</keyword>
<evidence type="ECO:0000256" key="1">
    <source>
        <dbReference type="ARBA" id="ARBA00022490"/>
    </source>
</evidence>
<feature type="chain" id="PRO_5035748983" description="Transport and Golgi organization protein 1" evidence="5">
    <location>
        <begin position="24"/>
        <end position="1242"/>
    </location>
</feature>
<feature type="compositionally biased region" description="Basic and acidic residues" evidence="4">
    <location>
        <begin position="204"/>
        <end position="222"/>
    </location>
</feature>
<protein>
    <recommendedName>
        <fullName evidence="8">Transport and Golgi organization protein 1</fullName>
    </recommendedName>
</protein>
<keyword evidence="5" id="KW-0732">Signal</keyword>
<feature type="compositionally biased region" description="Basic and acidic residues" evidence="4">
    <location>
        <begin position="1084"/>
        <end position="1098"/>
    </location>
</feature>
<feature type="region of interest" description="Disordered" evidence="4">
    <location>
        <begin position="396"/>
        <end position="441"/>
    </location>
</feature>
<gene>
    <name evidence="6" type="ORF">CAUJ_LOCUS1538</name>
</gene>
<reference evidence="6" key="1">
    <citation type="submission" date="2020-10" db="EMBL/GenBank/DDBJ databases">
        <authorList>
            <person name="Kikuchi T."/>
        </authorList>
    </citation>
    <scope>NUCLEOTIDE SEQUENCE</scope>
    <source>
        <strain evidence="6">NKZ352</strain>
    </source>
</reference>
<feature type="compositionally biased region" description="Basic residues" evidence="4">
    <location>
        <begin position="1149"/>
        <end position="1158"/>
    </location>
</feature>
<evidence type="ECO:0000313" key="7">
    <source>
        <dbReference type="Proteomes" id="UP000835052"/>
    </source>
</evidence>
<name>A0A8S1GQV2_9PELO</name>
<feature type="region of interest" description="Disordered" evidence="4">
    <location>
        <begin position="162"/>
        <end position="226"/>
    </location>
</feature>
<feature type="compositionally biased region" description="Polar residues" evidence="4">
    <location>
        <begin position="318"/>
        <end position="332"/>
    </location>
</feature>
<feature type="compositionally biased region" description="Pro residues" evidence="4">
    <location>
        <begin position="1214"/>
        <end position="1230"/>
    </location>
</feature>
<evidence type="ECO:0000256" key="3">
    <source>
        <dbReference type="SAM" id="Coils"/>
    </source>
</evidence>
<feature type="region of interest" description="Disordered" evidence="4">
    <location>
        <begin position="488"/>
        <end position="514"/>
    </location>
</feature>
<feature type="coiled-coil region" evidence="3">
    <location>
        <begin position="638"/>
        <end position="699"/>
    </location>
</feature>
<feature type="region of interest" description="Disordered" evidence="4">
    <location>
        <begin position="819"/>
        <end position="885"/>
    </location>
</feature>
<evidence type="ECO:0000313" key="6">
    <source>
        <dbReference type="EMBL" id="CAD6185619.1"/>
    </source>
</evidence>
<dbReference type="AlphaFoldDB" id="A0A8S1GQV2"/>
<feature type="compositionally biased region" description="Basic and acidic residues" evidence="4">
    <location>
        <begin position="305"/>
        <end position="317"/>
    </location>
</feature>
<feature type="signal peptide" evidence="5">
    <location>
        <begin position="1"/>
        <end position="23"/>
    </location>
</feature>
<feature type="compositionally biased region" description="Basic residues" evidence="4">
    <location>
        <begin position="181"/>
        <end position="203"/>
    </location>
</feature>
<evidence type="ECO:0000256" key="2">
    <source>
        <dbReference type="ARBA" id="ARBA00023125"/>
    </source>
</evidence>
<evidence type="ECO:0008006" key="8">
    <source>
        <dbReference type="Google" id="ProtNLM"/>
    </source>
</evidence>
<dbReference type="GO" id="GO:0005737">
    <property type="term" value="C:cytoplasm"/>
    <property type="evidence" value="ECO:0007669"/>
    <property type="project" value="TreeGrafter"/>
</dbReference>
<sequence length="1242" mass="138045">MAFEHKGLLLKTVFLVTILYVFAATPPPVNTKKSKLCGDSACEEVLFKTRVKRVMGITADPTFLKLSDGVVIDVVAVKFSDRVDLMEGKLPDGSKGLFYSGAIDSGPYVEFLRSAIEMKKEMQLISQDPNDAGSKRLIGVIHSETDLVRDYNAKAAVLAAENNLPPPDPLPIPQPPQQGHGHSHGAHGHSHGGHHGHSHGGHGHSHENNHVHEHSHVKEKPQEPMAPSNVQKMMQNEQVIADKPATEEKEAKQNPPSELNHVPVESIVTEQKMDDGKLPHKTAFVVEEKVENVQTIDNLNVDQQRQPEKQDNVEKESLQANVDTTNSAPSLDSSQTTPSQPPPPSTNLDSEGNERLSMEDEIELMIARDKLLLEQNKKQATAPVVEDTTERAVPVAATPVASAVESATEQKPLEIPPPQERPVESPSSTPPQLPALQPQPTVVQEAQPVVETPPIDAVIMTTTPSPLEATTVKEEEQVDPVANKFEAPLDVPASPVPNNAATEGSAKNEAPQGYCDKEDCSSLVNTAAAERASQTAEEDRLKAKPFEDSIGQFSDVISEHNFSNLPLQDKFQATTAVAAFVRSMLTMGDLSDASVGLILNITFVIVSFVIFVIVKNVTGLTESAGFDKGGFFTLSTRFRELQVILQNKEAELNQLRMSCQLQQVDQKAQNEVAHIRNELRSAKTDLSNAYAKISAYEEQLRVSQELFGEKEKEVEQLKLYAHECNEKLARSSEGSHERTKELDKLKAKLNEAEKESVRGQQEVIKLKESEQKLQQQLKAQEGERLQQRGRAEEFEKKSKELEGELKQAKIDNAALEELVQQYEKNQNEGSAAESGGSGGWSDFGDDFTSSEQQEEKTPDASQTDAKVITGGGSSPSSNNDKDLTEIRARLKRNIEECEELQGLRPQLQQCKEELARYKSLYEQEEQARNDCESKLKRLELDFESKRKMWDSMEEEKKESADRIKELLKMLTDNMKKCTDTESLISNLREDLYFKDKELREEQLQTRKKDDRIREIEVELKVLRSEYMKLEAKSFHDVMVLKRQLDDYKTSQILSQSSMPMASRDAFSANTSLDGDEGRIGLSPHRNDPIWDEPSHDYSKNGPSMPPSDFYPVGQLAKKTRSRRSDRLLMGENSPSDNEKSRTKIEKKDPHRRRSRSHGRQSYADPLGNVPYLTGFPSDSSYQNMASLGFVALSGRHSKSGQLNYSSGGSNGGRSPPPEMPLLSAIPPPGVRKPTGKRLDTSK</sequence>
<comment type="caution">
    <text evidence="6">The sequence shown here is derived from an EMBL/GenBank/DDBJ whole genome shotgun (WGS) entry which is preliminary data.</text>
</comment>
<feature type="compositionally biased region" description="Basic and acidic residues" evidence="4">
    <location>
        <begin position="1136"/>
        <end position="1148"/>
    </location>
</feature>
<dbReference type="OrthoDB" id="5857916at2759"/>
<accession>A0A8S1GQV2</accession>
<proteinExistence type="predicted"/>
<feature type="compositionally biased region" description="Pro residues" evidence="4">
    <location>
        <begin position="164"/>
        <end position="176"/>
    </location>
</feature>
<feature type="compositionally biased region" description="Basic and acidic residues" evidence="4">
    <location>
        <begin position="780"/>
        <end position="799"/>
    </location>
</feature>
<dbReference type="PANTHER" id="PTHR42963:SF1">
    <property type="entry name" value="DUF4476 DOMAIN-CONTAINING PROTEIN"/>
    <property type="match status" value="1"/>
</dbReference>
<keyword evidence="3" id="KW-0175">Coiled coil</keyword>
<dbReference type="GO" id="GO:0003677">
    <property type="term" value="F:DNA binding"/>
    <property type="evidence" value="ECO:0007669"/>
    <property type="project" value="UniProtKB-KW"/>
</dbReference>
<feature type="region of interest" description="Disordered" evidence="4">
    <location>
        <begin position="1197"/>
        <end position="1242"/>
    </location>
</feature>
<keyword evidence="1" id="KW-0963">Cytoplasm</keyword>
<feature type="region of interest" description="Disordered" evidence="4">
    <location>
        <begin position="297"/>
        <end position="354"/>
    </location>
</feature>
<feature type="region of interest" description="Disordered" evidence="4">
    <location>
        <begin position="775"/>
        <end position="799"/>
    </location>
</feature>
<dbReference type="Proteomes" id="UP000835052">
    <property type="component" value="Unassembled WGS sequence"/>
</dbReference>
<feature type="region of interest" description="Disordered" evidence="4">
    <location>
        <begin position="1067"/>
        <end position="1168"/>
    </location>
</feature>
<dbReference type="PANTHER" id="PTHR42963">
    <property type="entry name" value="CHROMOSOME PARTITION PROTEIN MUKB"/>
    <property type="match status" value="1"/>
</dbReference>
<evidence type="ECO:0000256" key="5">
    <source>
        <dbReference type="SAM" id="SignalP"/>
    </source>
</evidence>
<dbReference type="InterPro" id="IPR050308">
    <property type="entry name" value="MukB/SMC"/>
</dbReference>